<name>I0GWR6_SELRL</name>
<dbReference type="PATRIC" id="fig|927704.6.peg.3546"/>
<dbReference type="Gene3D" id="2.30.110.40">
    <property type="entry name" value="Phage tail tube protein"/>
    <property type="match status" value="1"/>
</dbReference>
<dbReference type="RefSeq" id="WP_014426221.1">
    <property type="nucleotide sequence ID" value="NC_017074.1"/>
</dbReference>
<gene>
    <name evidence="1" type="ordered locus">SELR_pSRC500290</name>
</gene>
<proteinExistence type="predicted"/>
<protein>
    <submittedName>
        <fullName evidence="1">Phage related protein</fullName>
    </submittedName>
</protein>
<dbReference type="InterPro" id="IPR038628">
    <property type="entry name" value="XkdM-like_sf"/>
</dbReference>
<dbReference type="SUPFAM" id="SSF69279">
    <property type="entry name" value="Phage tail proteins"/>
    <property type="match status" value="1"/>
</dbReference>
<accession>I0GWR6</accession>
<organism evidence="1 2">
    <name type="scientific">Selenomonas ruminantium subsp. lactilytica (strain NBRC 103574 / TAM6421)</name>
    <dbReference type="NCBI Taxonomy" id="927704"/>
    <lineage>
        <taxon>Bacteria</taxon>
        <taxon>Bacillati</taxon>
        <taxon>Bacillota</taxon>
        <taxon>Negativicutes</taxon>
        <taxon>Selenomonadales</taxon>
        <taxon>Selenomonadaceae</taxon>
        <taxon>Selenomonas</taxon>
    </lineage>
</organism>
<sequence length="144" mass="16321">MENMESKRVFYGTYGQMWLDGELLGEVEELKATVKLDKIEVKMSRHLGKCYKSVGWTGSGSFKLHKVSSFMIEKLAPHMKEGKQVLVTIVSKMSDPDAIGTERVVLRNCQIDSVDLINWKLGALSEESYNFTFEDYDILESADA</sequence>
<evidence type="ECO:0000313" key="1">
    <source>
        <dbReference type="EMBL" id="BAL85203.1"/>
    </source>
</evidence>
<reference evidence="1 2" key="1">
    <citation type="submission" date="2011-10" db="EMBL/GenBank/DDBJ databases">
        <title>Whole genome sequence of Selenomonas ruminantium subsp. lactilytica TAM6421.</title>
        <authorList>
            <person name="Oguchi A."/>
            <person name="Ankai A."/>
            <person name="Kaneko J."/>
            <person name="Yamada-Narita S."/>
            <person name="Fukui S."/>
            <person name="Takahashi M."/>
            <person name="Onodera T."/>
            <person name="Kojima S."/>
            <person name="Fushimi T."/>
            <person name="Abe N."/>
            <person name="Kamio Y."/>
            <person name="Yamazaki S."/>
            <person name="Fujita N."/>
        </authorList>
    </citation>
    <scope>NUCLEOTIDE SEQUENCE [LARGE SCALE GENOMIC DNA]</scope>
    <source>
        <strain evidence="2">NBRC 103574 / TAM6421</strain>
        <plasmid evidence="1 2">pSRC5</plasmid>
    </source>
</reference>
<dbReference type="KEGG" id="sri:SELR_pSRC500290"/>
<dbReference type="Proteomes" id="UP000007887">
    <property type="component" value="Plasmid pSRC5"/>
</dbReference>
<dbReference type="InterPro" id="IPR018989">
    <property type="entry name" value="DUF2001"/>
</dbReference>
<geneLocation type="plasmid" evidence="1 2">
    <name>pSRC5</name>
</geneLocation>
<dbReference type="HOGENOM" id="CLU_139219_1_0_9"/>
<dbReference type="EMBL" id="AP012301">
    <property type="protein sequence ID" value="BAL85203.1"/>
    <property type="molecule type" value="Genomic_DNA"/>
</dbReference>
<keyword evidence="1" id="KW-0614">Plasmid</keyword>
<evidence type="ECO:0000313" key="2">
    <source>
        <dbReference type="Proteomes" id="UP000007887"/>
    </source>
</evidence>
<dbReference type="Pfam" id="PF09393">
    <property type="entry name" value="DUF2001"/>
    <property type="match status" value="1"/>
</dbReference>
<dbReference type="AlphaFoldDB" id="I0GWR6"/>